<name>A0A2P2R2X4_RHIMU</name>
<proteinExistence type="predicted"/>
<sequence length="36" mass="4410">MQTHAYCRRVVWRTIKNCVCHPILDTQELTLTYPYR</sequence>
<reference evidence="1" key="1">
    <citation type="submission" date="2018-02" db="EMBL/GenBank/DDBJ databases">
        <title>Rhizophora mucronata_Transcriptome.</title>
        <authorList>
            <person name="Meera S.P."/>
            <person name="Sreeshan A."/>
            <person name="Augustine A."/>
        </authorList>
    </citation>
    <scope>NUCLEOTIDE SEQUENCE</scope>
    <source>
        <tissue evidence="1">Leaf</tissue>
    </source>
</reference>
<accession>A0A2P2R2X4</accession>
<protein>
    <submittedName>
        <fullName evidence="1">Uncharacterized protein</fullName>
    </submittedName>
</protein>
<evidence type="ECO:0000313" key="1">
    <source>
        <dbReference type="EMBL" id="MBX73616.1"/>
    </source>
</evidence>
<dbReference type="AlphaFoldDB" id="A0A2P2R2X4"/>
<organism evidence="1">
    <name type="scientific">Rhizophora mucronata</name>
    <name type="common">Asiatic mangrove</name>
    <dbReference type="NCBI Taxonomy" id="61149"/>
    <lineage>
        <taxon>Eukaryota</taxon>
        <taxon>Viridiplantae</taxon>
        <taxon>Streptophyta</taxon>
        <taxon>Embryophyta</taxon>
        <taxon>Tracheophyta</taxon>
        <taxon>Spermatophyta</taxon>
        <taxon>Magnoliopsida</taxon>
        <taxon>eudicotyledons</taxon>
        <taxon>Gunneridae</taxon>
        <taxon>Pentapetalae</taxon>
        <taxon>rosids</taxon>
        <taxon>fabids</taxon>
        <taxon>Malpighiales</taxon>
        <taxon>Rhizophoraceae</taxon>
        <taxon>Rhizophora</taxon>
    </lineage>
</organism>
<dbReference type="EMBL" id="GGEC01093132">
    <property type="protein sequence ID" value="MBX73616.1"/>
    <property type="molecule type" value="Transcribed_RNA"/>
</dbReference>